<evidence type="ECO:0000256" key="1">
    <source>
        <dbReference type="ARBA" id="ARBA00004651"/>
    </source>
</evidence>
<dbReference type="InterPro" id="IPR020846">
    <property type="entry name" value="MFS_dom"/>
</dbReference>
<evidence type="ECO:0000256" key="4">
    <source>
        <dbReference type="ARBA" id="ARBA00022597"/>
    </source>
</evidence>
<keyword evidence="2" id="KW-0813">Transport</keyword>
<evidence type="ECO:0000313" key="12">
    <source>
        <dbReference type="Proteomes" id="UP001162156"/>
    </source>
</evidence>
<evidence type="ECO:0000256" key="7">
    <source>
        <dbReference type="ARBA" id="ARBA00023136"/>
    </source>
</evidence>
<dbReference type="InterPro" id="IPR003663">
    <property type="entry name" value="Sugar/inositol_transpt"/>
</dbReference>
<protein>
    <recommendedName>
        <fullName evidence="10">Major facilitator superfamily (MFS) profile domain-containing protein</fullName>
    </recommendedName>
</protein>
<dbReference type="PANTHER" id="PTHR48021">
    <property type="match status" value="1"/>
</dbReference>
<dbReference type="EMBL" id="JANEYF010005896">
    <property type="protein sequence ID" value="KAJ8926411.1"/>
    <property type="molecule type" value="Genomic_DNA"/>
</dbReference>
<feature type="transmembrane region" description="Helical" evidence="9">
    <location>
        <begin position="169"/>
        <end position="191"/>
    </location>
</feature>
<dbReference type="Pfam" id="PF00083">
    <property type="entry name" value="Sugar_tr"/>
    <property type="match status" value="1"/>
</dbReference>
<feature type="transmembrane region" description="Helical" evidence="9">
    <location>
        <begin position="14"/>
        <end position="38"/>
    </location>
</feature>
<dbReference type="Proteomes" id="UP001162156">
    <property type="component" value="Unassembled WGS sequence"/>
</dbReference>
<dbReference type="SUPFAM" id="SSF103473">
    <property type="entry name" value="MFS general substrate transporter"/>
    <property type="match status" value="1"/>
</dbReference>
<name>A0AAV8WKS8_9CUCU</name>
<keyword evidence="3" id="KW-1003">Cell membrane</keyword>
<evidence type="ECO:0000256" key="5">
    <source>
        <dbReference type="ARBA" id="ARBA00022692"/>
    </source>
</evidence>
<feature type="transmembrane region" description="Helical" evidence="9">
    <location>
        <begin position="138"/>
        <end position="162"/>
    </location>
</feature>
<dbReference type="GO" id="GO:0005886">
    <property type="term" value="C:plasma membrane"/>
    <property type="evidence" value="ECO:0007669"/>
    <property type="project" value="UniProtKB-SubCell"/>
</dbReference>
<evidence type="ECO:0000259" key="10">
    <source>
        <dbReference type="PROSITE" id="PS50850"/>
    </source>
</evidence>
<keyword evidence="6 9" id="KW-1133">Transmembrane helix</keyword>
<dbReference type="FunFam" id="1.20.1250.20:FF:000218">
    <property type="entry name" value="facilitated trehalose transporter Tret1"/>
    <property type="match status" value="1"/>
</dbReference>
<dbReference type="InterPro" id="IPR036259">
    <property type="entry name" value="MFS_trans_sf"/>
</dbReference>
<gene>
    <name evidence="11" type="ORF">NQ314_021197</name>
</gene>
<evidence type="ECO:0000256" key="2">
    <source>
        <dbReference type="ARBA" id="ARBA00022448"/>
    </source>
</evidence>
<dbReference type="PRINTS" id="PR00171">
    <property type="entry name" value="SUGRTRNSPORT"/>
</dbReference>
<keyword evidence="12" id="KW-1185">Reference proteome</keyword>
<comment type="subcellular location">
    <subcellularLocation>
        <location evidence="1">Cell membrane</location>
        <topology evidence="1">Multi-pass membrane protein</topology>
    </subcellularLocation>
</comment>
<feature type="transmembrane region" description="Helical" evidence="9">
    <location>
        <begin position="272"/>
        <end position="290"/>
    </location>
</feature>
<keyword evidence="8" id="KW-0325">Glycoprotein</keyword>
<evidence type="ECO:0000313" key="11">
    <source>
        <dbReference type="EMBL" id="KAJ8926411.1"/>
    </source>
</evidence>
<dbReference type="PANTHER" id="PTHR48021:SF47">
    <property type="entry name" value="GH17672P"/>
    <property type="match status" value="1"/>
</dbReference>
<dbReference type="InterPro" id="IPR005828">
    <property type="entry name" value="MFS_sugar_transport-like"/>
</dbReference>
<keyword evidence="4" id="KW-0762">Sugar transport</keyword>
<dbReference type="GO" id="GO:0022857">
    <property type="term" value="F:transmembrane transporter activity"/>
    <property type="evidence" value="ECO:0007669"/>
    <property type="project" value="InterPro"/>
</dbReference>
<accession>A0AAV8WKS8</accession>
<feature type="domain" description="Major facilitator superfamily (MFS) profile" evidence="10">
    <location>
        <begin position="1"/>
        <end position="294"/>
    </location>
</feature>
<dbReference type="InterPro" id="IPR050549">
    <property type="entry name" value="MFS_Trehalose_Transporter"/>
</dbReference>
<evidence type="ECO:0000256" key="3">
    <source>
        <dbReference type="ARBA" id="ARBA00022475"/>
    </source>
</evidence>
<evidence type="ECO:0000256" key="8">
    <source>
        <dbReference type="ARBA" id="ARBA00023180"/>
    </source>
</evidence>
<evidence type="ECO:0000256" key="6">
    <source>
        <dbReference type="ARBA" id="ARBA00022989"/>
    </source>
</evidence>
<organism evidence="11 12">
    <name type="scientific">Rhamnusium bicolor</name>
    <dbReference type="NCBI Taxonomy" id="1586634"/>
    <lineage>
        <taxon>Eukaryota</taxon>
        <taxon>Metazoa</taxon>
        <taxon>Ecdysozoa</taxon>
        <taxon>Arthropoda</taxon>
        <taxon>Hexapoda</taxon>
        <taxon>Insecta</taxon>
        <taxon>Pterygota</taxon>
        <taxon>Neoptera</taxon>
        <taxon>Endopterygota</taxon>
        <taxon>Coleoptera</taxon>
        <taxon>Polyphaga</taxon>
        <taxon>Cucujiformia</taxon>
        <taxon>Chrysomeloidea</taxon>
        <taxon>Cerambycidae</taxon>
        <taxon>Lepturinae</taxon>
        <taxon>Rhagiini</taxon>
        <taxon>Rhamnusium</taxon>
    </lineage>
</organism>
<feature type="transmembrane region" description="Helical" evidence="9">
    <location>
        <begin position="104"/>
        <end position="126"/>
    </location>
</feature>
<feature type="transmembrane region" description="Helical" evidence="9">
    <location>
        <begin position="239"/>
        <end position="260"/>
    </location>
</feature>
<dbReference type="Gene3D" id="1.20.1250.20">
    <property type="entry name" value="MFS general substrate transporter like domains"/>
    <property type="match status" value="1"/>
</dbReference>
<keyword evidence="5 9" id="KW-0812">Transmembrane</keyword>
<evidence type="ECO:0000256" key="9">
    <source>
        <dbReference type="SAM" id="Phobius"/>
    </source>
</evidence>
<reference evidence="11" key="1">
    <citation type="journal article" date="2023" name="Insect Mol. Biol.">
        <title>Genome sequencing provides insights into the evolution of gene families encoding plant cell wall-degrading enzymes in longhorned beetles.</title>
        <authorList>
            <person name="Shin N.R."/>
            <person name="Okamura Y."/>
            <person name="Kirsch R."/>
            <person name="Pauchet Y."/>
        </authorList>
    </citation>
    <scope>NUCLEOTIDE SEQUENCE</scope>
    <source>
        <strain evidence="11">RBIC_L_NR</strain>
    </source>
</reference>
<dbReference type="AlphaFoldDB" id="A0AAV8WKS8"/>
<proteinExistence type="predicted"/>
<sequence length="307" mass="34539">MVGGQLFTYCLGPYVSVSIFNFVSAIFPALFLILFTLLGEETPYYYIRIGEYKLAKETLKKFRSTANDEELEIENDLSMIQRKMEEQSKGTLLDIFRSKGLIKALIMAEGLLLLQQLTGVNAVLFYSQTIFSETVSGIDAEVCSIIIGAVHFVCSFIAPLILDRLNRTFLLLVSTIGLMACETLLGVYSYLKHHGENVDSWSFLPIITLTLYMIFFMAGMGPMPWFILAEIFPVRLKTIVSSSVACTNWMLGFFVTKYFGDMKDAIGLAQSFWIFAGCCALGALFIKFYVIETRGKSLEEIQDILNK</sequence>
<keyword evidence="7 9" id="KW-0472">Membrane</keyword>
<feature type="transmembrane region" description="Helical" evidence="9">
    <location>
        <begin position="203"/>
        <end position="227"/>
    </location>
</feature>
<comment type="caution">
    <text evidence="11">The sequence shown here is derived from an EMBL/GenBank/DDBJ whole genome shotgun (WGS) entry which is preliminary data.</text>
</comment>
<dbReference type="PROSITE" id="PS50850">
    <property type="entry name" value="MFS"/>
    <property type="match status" value="1"/>
</dbReference>